<feature type="binding site" evidence="2">
    <location>
        <position position="84"/>
    </location>
    <ligand>
        <name>Mg(2+)</name>
        <dbReference type="ChEBI" id="CHEBI:18420"/>
    </ligand>
</feature>
<comment type="similarity">
    <text evidence="2">Belongs to the UPP synthase family.</text>
</comment>
<dbReference type="AlphaFoldDB" id="A0A365GZ30"/>
<accession>A0A365GZ30</accession>
<dbReference type="Proteomes" id="UP000251891">
    <property type="component" value="Unassembled WGS sequence"/>
</dbReference>
<evidence type="ECO:0000256" key="3">
    <source>
        <dbReference type="SAM" id="MobiDB-lite"/>
    </source>
</evidence>
<dbReference type="Pfam" id="PF01255">
    <property type="entry name" value="Prenyltransf"/>
    <property type="match status" value="1"/>
</dbReference>
<dbReference type="OrthoDB" id="4191603at2"/>
<evidence type="ECO:0000256" key="2">
    <source>
        <dbReference type="HAMAP-Rule" id="MF_01139"/>
    </source>
</evidence>
<dbReference type="GO" id="GO:0000287">
    <property type="term" value="F:magnesium ion binding"/>
    <property type="evidence" value="ECO:0007669"/>
    <property type="project" value="UniProtKB-UniRule"/>
</dbReference>
<sequence>MQRAGGRLPAVAPGARRPLPAARRARPGARARGGPESDHERGEPSERGEGLSRAVRPPEPHAGGARPPAIPKDLVPRHVAIVMDGNGRWAKERGLPRTEGHRRGEHSLFDVIMGAIELGVPNLSAYAFSTENWKRSPEEVRFLMGFNRDVIRRRRDQLHEMGVRVRWAGRRPRLWRSVISELEDAERLTRDNDVLTLQFCVNYGGRAEIADAAAAIARDVAAGKLNPDKVNERVFARYLDEPGMPDVDLFLRSSGEQRISNYLLWQSAYAEMVFLDTLWPDFDRRHFWHACELYASRDRRYGGAVPNEPAPGGA</sequence>
<protein>
    <recommendedName>
        <fullName evidence="2">Isoprenyl transferase</fullName>
        <ecNumber evidence="2">2.5.1.-</ecNumber>
    </recommendedName>
</protein>
<gene>
    <name evidence="4" type="ORF">DPM19_27415</name>
</gene>
<dbReference type="GO" id="GO:0005829">
    <property type="term" value="C:cytosol"/>
    <property type="evidence" value="ECO:0007669"/>
    <property type="project" value="TreeGrafter"/>
</dbReference>
<dbReference type="GO" id="GO:0008834">
    <property type="term" value="F:ditrans,polycis-undecaprenyl-diphosphate synthase [(2E,6E)-farnesyl-diphosphate specific] activity"/>
    <property type="evidence" value="ECO:0007669"/>
    <property type="project" value="TreeGrafter"/>
</dbReference>
<feature type="binding site" evidence="2">
    <location>
        <position position="133"/>
    </location>
    <ligand>
        <name>substrate</name>
    </ligand>
</feature>
<dbReference type="EMBL" id="QLYX01000015">
    <property type="protein sequence ID" value="RAY12071.1"/>
    <property type="molecule type" value="Genomic_DNA"/>
</dbReference>
<feature type="binding site" evidence="2">
    <location>
        <begin position="258"/>
        <end position="260"/>
    </location>
    <ligand>
        <name>substrate</name>
    </ligand>
</feature>
<name>A0A365GZ30_9ACTN</name>
<dbReference type="SUPFAM" id="SSF64005">
    <property type="entry name" value="Undecaprenyl diphosphate synthase"/>
    <property type="match status" value="1"/>
</dbReference>
<evidence type="ECO:0000256" key="1">
    <source>
        <dbReference type="ARBA" id="ARBA00022679"/>
    </source>
</evidence>
<feature type="binding site" evidence="2">
    <location>
        <position position="135"/>
    </location>
    <ligand>
        <name>substrate</name>
    </ligand>
</feature>
<comment type="cofactor">
    <cofactor evidence="2">
        <name>Mg(2+)</name>
        <dbReference type="ChEBI" id="CHEBI:18420"/>
    </cofactor>
    <text evidence="2">Binds 2 magnesium ions per subunit.</text>
</comment>
<dbReference type="EC" id="2.5.1.-" evidence="2"/>
<feature type="compositionally biased region" description="Low complexity" evidence="3">
    <location>
        <begin position="1"/>
        <end position="22"/>
    </location>
</feature>
<dbReference type="NCBIfam" id="NF011404">
    <property type="entry name" value="PRK14829.1"/>
    <property type="match status" value="1"/>
</dbReference>
<keyword evidence="1 2" id="KW-0808">Transferase</keyword>
<dbReference type="InterPro" id="IPR036424">
    <property type="entry name" value="UPP_synth-like_sf"/>
</dbReference>
<feature type="active site" description="Proton acceptor" evidence="2">
    <location>
        <position position="132"/>
    </location>
</feature>
<dbReference type="CDD" id="cd00475">
    <property type="entry name" value="Cis_IPPS"/>
    <property type="match status" value="1"/>
</dbReference>
<keyword evidence="2" id="KW-0479">Metal-binding</keyword>
<feature type="binding site" evidence="2">
    <location>
        <position position="252"/>
    </location>
    <ligand>
        <name>substrate</name>
    </ligand>
</feature>
<comment type="caution">
    <text evidence="4">The sequence shown here is derived from an EMBL/GenBank/DDBJ whole genome shotgun (WGS) entry which is preliminary data.</text>
</comment>
<dbReference type="InterPro" id="IPR001441">
    <property type="entry name" value="UPP_synth-like"/>
</dbReference>
<dbReference type="GO" id="GO:0033850">
    <property type="term" value="F:Z-farnesyl diphosphate synthase activity"/>
    <property type="evidence" value="ECO:0007669"/>
    <property type="project" value="TreeGrafter"/>
</dbReference>
<dbReference type="PANTHER" id="PTHR10291:SF0">
    <property type="entry name" value="DEHYDRODOLICHYL DIPHOSPHATE SYNTHASE 2"/>
    <property type="match status" value="1"/>
</dbReference>
<dbReference type="PROSITE" id="PS01066">
    <property type="entry name" value="UPP_SYNTHASE"/>
    <property type="match status" value="1"/>
</dbReference>
<evidence type="ECO:0000313" key="5">
    <source>
        <dbReference type="Proteomes" id="UP000251891"/>
    </source>
</evidence>
<evidence type="ECO:0000313" key="4">
    <source>
        <dbReference type="EMBL" id="RAY12071.1"/>
    </source>
</evidence>
<feature type="region of interest" description="Disordered" evidence="3">
    <location>
        <begin position="1"/>
        <end position="75"/>
    </location>
</feature>
<dbReference type="GO" id="GO:0016094">
    <property type="term" value="P:polyprenol biosynthetic process"/>
    <property type="evidence" value="ECO:0007669"/>
    <property type="project" value="TreeGrafter"/>
</dbReference>
<keyword evidence="5" id="KW-1185">Reference proteome</keyword>
<dbReference type="HAMAP" id="MF_01139">
    <property type="entry name" value="ISPT"/>
    <property type="match status" value="1"/>
</dbReference>
<dbReference type="PANTHER" id="PTHR10291">
    <property type="entry name" value="DEHYDRODOLICHYL DIPHOSPHATE SYNTHASE FAMILY MEMBER"/>
    <property type="match status" value="1"/>
</dbReference>
<feature type="active site" evidence="2">
    <location>
        <position position="84"/>
    </location>
</feature>
<dbReference type="GO" id="GO:0030145">
    <property type="term" value="F:manganese ion binding"/>
    <property type="evidence" value="ECO:0007669"/>
    <property type="project" value="TreeGrafter"/>
</dbReference>
<feature type="binding site" evidence="2">
    <location>
        <position position="89"/>
    </location>
    <ligand>
        <name>substrate</name>
    </ligand>
</feature>
<comment type="function">
    <text evidence="2">Catalyzes the condensation of isopentenyl diphosphate (IPP) with allylic pyrophosphates generating different type of terpenoids.</text>
</comment>
<dbReference type="Gene3D" id="3.40.1180.10">
    <property type="entry name" value="Decaprenyl diphosphate synthase-like"/>
    <property type="match status" value="1"/>
</dbReference>
<dbReference type="InterPro" id="IPR018520">
    <property type="entry name" value="UPP_synth-like_CS"/>
</dbReference>
<feature type="binding site" evidence="2">
    <location>
        <position position="101"/>
    </location>
    <ligand>
        <name>substrate</name>
    </ligand>
</feature>
<organism evidence="4 5">
    <name type="scientific">Actinomadura craniellae</name>
    <dbReference type="NCBI Taxonomy" id="2231787"/>
    <lineage>
        <taxon>Bacteria</taxon>
        <taxon>Bacillati</taxon>
        <taxon>Actinomycetota</taxon>
        <taxon>Actinomycetes</taxon>
        <taxon>Streptosporangiales</taxon>
        <taxon>Thermomonosporaceae</taxon>
        <taxon>Actinomadura</taxon>
    </lineage>
</organism>
<reference evidence="4 5" key="1">
    <citation type="submission" date="2018-06" db="EMBL/GenBank/DDBJ databases">
        <title>Actinomadura craniellae sp. nov. isolated from marine sponge Craniella sp.</title>
        <authorList>
            <person name="Li L."/>
            <person name="Xu Q.H."/>
            <person name="Lin H.W."/>
            <person name="Lu Y.H."/>
        </authorList>
    </citation>
    <scope>NUCLEOTIDE SEQUENCE [LARGE SCALE GENOMIC DNA]</scope>
    <source>
        <strain evidence="4 5">LHW63021</strain>
    </source>
</reference>
<dbReference type="GO" id="GO:0005886">
    <property type="term" value="C:plasma membrane"/>
    <property type="evidence" value="ECO:0007669"/>
    <property type="project" value="TreeGrafter"/>
</dbReference>
<feature type="binding site" evidence="2">
    <location>
        <begin position="85"/>
        <end position="88"/>
    </location>
    <ligand>
        <name>substrate</name>
    </ligand>
</feature>
<feature type="compositionally biased region" description="Basic and acidic residues" evidence="3">
    <location>
        <begin position="33"/>
        <end position="50"/>
    </location>
</feature>
<feature type="binding site" evidence="2">
    <location>
        <position position="271"/>
    </location>
    <ligand>
        <name>Mg(2+)</name>
        <dbReference type="ChEBI" id="CHEBI:18420"/>
    </ligand>
</feature>
<feature type="binding site" evidence="2">
    <location>
        <begin position="129"/>
        <end position="131"/>
    </location>
    <ligand>
        <name>substrate</name>
    </ligand>
</feature>
<dbReference type="NCBIfam" id="TIGR00055">
    <property type="entry name" value="uppS"/>
    <property type="match status" value="1"/>
</dbReference>
<comment type="subunit">
    <text evidence="2">Homodimer.</text>
</comment>
<proteinExistence type="inferred from homology"/>
<feature type="binding site" evidence="2">
    <location>
        <position position="97"/>
    </location>
    <ligand>
        <name>substrate</name>
    </ligand>
</feature>
<keyword evidence="2" id="KW-0460">Magnesium</keyword>